<dbReference type="PROSITE" id="PS50977">
    <property type="entry name" value="HTH_TETR_2"/>
    <property type="match status" value="1"/>
</dbReference>
<dbReference type="InterPro" id="IPR036271">
    <property type="entry name" value="Tet_transcr_reg_TetR-rel_C_sf"/>
</dbReference>
<evidence type="ECO:0000313" key="6">
    <source>
        <dbReference type="Proteomes" id="UP000094463"/>
    </source>
</evidence>
<proteinExistence type="predicted"/>
<sequence>MGRKKGPKYDAIIDAAVVVFAQNGYHNSKVSKIAQEAGVADGTIYLYFKNKEDILISMFEEKMSIFVDRIQHEISHVESIEKKLEIMVEMHFTQLELDPDLAIVTQLELRQSNTNMRYKVNEVLKGYLGLIDGLLEEGMKQGLFDPGLNIRIARQIIFGAVDEVATNWVMKERKYALTPLASDISDMLIKGLSLKSQPELKGKG</sequence>
<dbReference type="SUPFAM" id="SSF48498">
    <property type="entry name" value="Tetracyclin repressor-like, C-terminal domain"/>
    <property type="match status" value="1"/>
</dbReference>
<evidence type="ECO:0000256" key="1">
    <source>
        <dbReference type="ARBA" id="ARBA00022491"/>
    </source>
</evidence>
<dbReference type="OrthoDB" id="9809994at2"/>
<keyword evidence="6" id="KW-1185">Reference proteome</keyword>
<dbReference type="PATRIC" id="fig|632773.3.peg.993"/>
<dbReference type="Gene3D" id="1.10.10.60">
    <property type="entry name" value="Homeodomain-like"/>
    <property type="match status" value="1"/>
</dbReference>
<evidence type="ECO:0000256" key="3">
    <source>
        <dbReference type="PROSITE-ProRule" id="PRU00335"/>
    </source>
</evidence>
<dbReference type="SUPFAM" id="SSF46689">
    <property type="entry name" value="Homeodomain-like"/>
    <property type="match status" value="1"/>
</dbReference>
<organism evidence="5 6">
    <name type="scientific">Salisediminibacterium beveridgei</name>
    <dbReference type="NCBI Taxonomy" id="632773"/>
    <lineage>
        <taxon>Bacteria</taxon>
        <taxon>Bacillati</taxon>
        <taxon>Bacillota</taxon>
        <taxon>Bacilli</taxon>
        <taxon>Bacillales</taxon>
        <taxon>Bacillaceae</taxon>
        <taxon>Salisediminibacterium</taxon>
    </lineage>
</organism>
<dbReference type="PANTHER" id="PTHR43479">
    <property type="entry name" value="ACREF/ENVCD OPERON REPRESSOR-RELATED"/>
    <property type="match status" value="1"/>
</dbReference>
<dbReference type="Proteomes" id="UP000094463">
    <property type="component" value="Chromosome"/>
</dbReference>
<evidence type="ECO:0000256" key="2">
    <source>
        <dbReference type="ARBA" id="ARBA00023125"/>
    </source>
</evidence>
<dbReference type="InterPro" id="IPR001647">
    <property type="entry name" value="HTH_TetR"/>
</dbReference>
<keyword evidence="2 3" id="KW-0238">DNA-binding</keyword>
<reference evidence="5 6" key="1">
    <citation type="submission" date="2015-08" db="EMBL/GenBank/DDBJ databases">
        <title>The complete genome sequence of Bacillus beveridgei MLTeJB.</title>
        <authorList>
            <person name="Hanson T.E."/>
            <person name="Mesa C."/>
            <person name="Basesman S.M."/>
            <person name="Oremland R.S."/>
        </authorList>
    </citation>
    <scope>NUCLEOTIDE SEQUENCE [LARGE SCALE GENOMIC DNA]</scope>
    <source>
        <strain evidence="5 6">MLTeJB</strain>
    </source>
</reference>
<dbReference type="Pfam" id="PF08359">
    <property type="entry name" value="TetR_C_4"/>
    <property type="match status" value="1"/>
</dbReference>
<keyword evidence="1" id="KW-0678">Repressor</keyword>
<evidence type="ECO:0000313" key="5">
    <source>
        <dbReference type="EMBL" id="AOM82305.1"/>
    </source>
</evidence>
<dbReference type="STRING" id="632773.BBEV_0935"/>
<dbReference type="PANTHER" id="PTHR43479:SF11">
    <property type="entry name" value="ACREF_ENVCD OPERON REPRESSOR-RELATED"/>
    <property type="match status" value="1"/>
</dbReference>
<dbReference type="PRINTS" id="PR00455">
    <property type="entry name" value="HTHTETR"/>
</dbReference>
<protein>
    <submittedName>
        <fullName evidence="5">Fatty acid metabolism regulator protein</fullName>
    </submittedName>
</protein>
<dbReference type="KEGG" id="bbev:BBEV_0935"/>
<dbReference type="InterPro" id="IPR050624">
    <property type="entry name" value="HTH-type_Tx_Regulator"/>
</dbReference>
<feature type="domain" description="HTH tetR-type" evidence="4">
    <location>
        <begin position="6"/>
        <end position="66"/>
    </location>
</feature>
<gene>
    <name evidence="5" type="primary">fadR</name>
    <name evidence="5" type="ORF">BBEV_0935</name>
</gene>
<dbReference type="Pfam" id="PF00440">
    <property type="entry name" value="TetR_N"/>
    <property type="match status" value="1"/>
</dbReference>
<name>A0A1D7QTK1_9BACI</name>
<evidence type="ECO:0000259" key="4">
    <source>
        <dbReference type="PROSITE" id="PS50977"/>
    </source>
</evidence>
<dbReference type="GO" id="GO:0003677">
    <property type="term" value="F:DNA binding"/>
    <property type="evidence" value="ECO:0007669"/>
    <property type="project" value="UniProtKB-UniRule"/>
</dbReference>
<accession>A0A1D7QTK1</accession>
<dbReference type="Gene3D" id="1.10.357.10">
    <property type="entry name" value="Tetracycline Repressor, domain 2"/>
    <property type="match status" value="1"/>
</dbReference>
<dbReference type="InterPro" id="IPR009057">
    <property type="entry name" value="Homeodomain-like_sf"/>
</dbReference>
<dbReference type="AlphaFoldDB" id="A0A1D7QTK1"/>
<dbReference type="InterPro" id="IPR013570">
    <property type="entry name" value="Tscrpt_reg_YsiA_C"/>
</dbReference>
<dbReference type="EMBL" id="CP012502">
    <property type="protein sequence ID" value="AOM82305.1"/>
    <property type="molecule type" value="Genomic_DNA"/>
</dbReference>
<feature type="DNA-binding region" description="H-T-H motif" evidence="3">
    <location>
        <begin position="29"/>
        <end position="48"/>
    </location>
</feature>